<accession>A0A0G1AWF9</accession>
<evidence type="ECO:0000313" key="2">
    <source>
        <dbReference type="EMBL" id="KKS38436.1"/>
    </source>
</evidence>
<gene>
    <name evidence="2" type="ORF">UV00_C0007G0017</name>
</gene>
<feature type="transmembrane region" description="Helical" evidence="1">
    <location>
        <begin position="109"/>
        <end position="133"/>
    </location>
</feature>
<organism evidence="2 3">
    <name type="scientific">candidate division WWE3 bacterium GW2011_GWF1_42_14</name>
    <dbReference type="NCBI Taxonomy" id="1619138"/>
    <lineage>
        <taxon>Bacteria</taxon>
        <taxon>Katanobacteria</taxon>
    </lineage>
</organism>
<comment type="caution">
    <text evidence="2">The sequence shown here is derived from an EMBL/GenBank/DDBJ whole genome shotgun (WGS) entry which is preliminary data.</text>
</comment>
<keyword evidence="1" id="KW-1133">Transmembrane helix</keyword>
<reference evidence="2 3" key="1">
    <citation type="journal article" date="2015" name="Nature">
        <title>rRNA introns, odd ribosomes, and small enigmatic genomes across a large radiation of phyla.</title>
        <authorList>
            <person name="Brown C.T."/>
            <person name="Hug L.A."/>
            <person name="Thomas B.C."/>
            <person name="Sharon I."/>
            <person name="Castelle C.J."/>
            <person name="Singh A."/>
            <person name="Wilkins M.J."/>
            <person name="Williams K.H."/>
            <person name="Banfield J.F."/>
        </authorList>
    </citation>
    <scope>NUCLEOTIDE SEQUENCE [LARGE SCALE GENOMIC DNA]</scope>
</reference>
<keyword evidence="1" id="KW-0812">Transmembrane</keyword>
<evidence type="ECO:0000313" key="3">
    <source>
        <dbReference type="Proteomes" id="UP000033847"/>
    </source>
</evidence>
<keyword evidence="1" id="KW-0472">Membrane</keyword>
<proteinExistence type="predicted"/>
<dbReference type="Proteomes" id="UP000033847">
    <property type="component" value="Unassembled WGS sequence"/>
</dbReference>
<dbReference type="AlphaFoldDB" id="A0A0G1AWF9"/>
<name>A0A0G1AWF9_UNCKA</name>
<evidence type="ECO:0000256" key="1">
    <source>
        <dbReference type="SAM" id="Phobius"/>
    </source>
</evidence>
<dbReference type="EMBL" id="LCCU01000007">
    <property type="protein sequence ID" value="KKS38436.1"/>
    <property type="molecule type" value="Genomic_DNA"/>
</dbReference>
<feature type="transmembrane region" description="Helical" evidence="1">
    <location>
        <begin position="67"/>
        <end position="88"/>
    </location>
</feature>
<sequence length="162" mass="17403">MLDFLNKPSTKLILGFLILGVLFYVSSIRGTFAAESIGDPYGSTPAGETVDMDNPTWDNFGNVLVRILNWAVYLVGIVFVLVIAYGAWKASMALGDPRGLDSAKNTWTYALFGALIIGGFFAIFTIVSGLFGFKIGFADIFSGIIDGIKDFTEVSTPPPSTP</sequence>
<protein>
    <submittedName>
        <fullName evidence="2">Uncharacterized protein</fullName>
    </submittedName>
</protein>